<keyword evidence="2" id="KW-0040">ANK repeat</keyword>
<evidence type="ECO:0000256" key="1">
    <source>
        <dbReference type="ARBA" id="ARBA00022737"/>
    </source>
</evidence>
<name>A0A250XBG8_9CHLO</name>
<protein>
    <submittedName>
        <fullName evidence="3">Uncharacterized protein</fullName>
    </submittedName>
</protein>
<evidence type="ECO:0000256" key="2">
    <source>
        <dbReference type="ARBA" id="ARBA00023043"/>
    </source>
</evidence>
<proteinExistence type="predicted"/>
<dbReference type="AlphaFoldDB" id="A0A250XBG8"/>
<keyword evidence="1" id="KW-0677">Repeat</keyword>
<dbReference type="OrthoDB" id="1921208at2759"/>
<reference evidence="3 4" key="1">
    <citation type="submission" date="2017-08" db="EMBL/GenBank/DDBJ databases">
        <title>Acidophilic green algal genome provides insights into adaptation to an acidic environment.</title>
        <authorList>
            <person name="Hirooka S."/>
            <person name="Hirose Y."/>
            <person name="Kanesaki Y."/>
            <person name="Higuchi S."/>
            <person name="Fujiwara T."/>
            <person name="Onuma R."/>
            <person name="Era A."/>
            <person name="Ohbayashi R."/>
            <person name="Uzuka A."/>
            <person name="Nozaki H."/>
            <person name="Yoshikawa H."/>
            <person name="Miyagishima S.Y."/>
        </authorList>
    </citation>
    <scope>NUCLEOTIDE SEQUENCE [LARGE SCALE GENOMIC DNA]</scope>
    <source>
        <strain evidence="3 4">NIES-2499</strain>
    </source>
</reference>
<evidence type="ECO:0000313" key="3">
    <source>
        <dbReference type="EMBL" id="GAX80239.1"/>
    </source>
</evidence>
<dbReference type="InterPro" id="IPR036770">
    <property type="entry name" value="Ankyrin_rpt-contain_sf"/>
</dbReference>
<keyword evidence="4" id="KW-1185">Reference proteome</keyword>
<dbReference type="Proteomes" id="UP000232323">
    <property type="component" value="Unassembled WGS sequence"/>
</dbReference>
<evidence type="ECO:0000313" key="4">
    <source>
        <dbReference type="Proteomes" id="UP000232323"/>
    </source>
</evidence>
<dbReference type="Gene3D" id="1.25.40.20">
    <property type="entry name" value="Ankyrin repeat-containing domain"/>
    <property type="match status" value="2"/>
</dbReference>
<dbReference type="PANTHER" id="PTHR24173">
    <property type="entry name" value="ANKYRIN REPEAT CONTAINING"/>
    <property type="match status" value="1"/>
</dbReference>
<comment type="caution">
    <text evidence="3">The sequence shown here is derived from an EMBL/GenBank/DDBJ whole genome shotgun (WGS) entry which is preliminary data.</text>
</comment>
<dbReference type="Pfam" id="PF12796">
    <property type="entry name" value="Ank_2"/>
    <property type="match status" value="1"/>
</dbReference>
<dbReference type="PANTHER" id="PTHR24173:SF74">
    <property type="entry name" value="ANKYRIN REPEAT DOMAIN-CONTAINING PROTEIN 16"/>
    <property type="match status" value="1"/>
</dbReference>
<accession>A0A250XBG8</accession>
<dbReference type="InterPro" id="IPR002110">
    <property type="entry name" value="Ankyrin_rpt"/>
</dbReference>
<dbReference type="STRING" id="1157962.A0A250XBG8"/>
<gene>
    <name evidence="3" type="ORF">CEUSTIGMA_g7677.t1</name>
</gene>
<dbReference type="EMBL" id="BEGY01000050">
    <property type="protein sequence ID" value="GAX80239.1"/>
    <property type="molecule type" value="Genomic_DNA"/>
</dbReference>
<dbReference type="SUPFAM" id="SSF48403">
    <property type="entry name" value="Ankyrin repeat"/>
    <property type="match status" value="1"/>
</dbReference>
<organism evidence="3 4">
    <name type="scientific">Chlamydomonas eustigma</name>
    <dbReference type="NCBI Taxonomy" id="1157962"/>
    <lineage>
        <taxon>Eukaryota</taxon>
        <taxon>Viridiplantae</taxon>
        <taxon>Chlorophyta</taxon>
        <taxon>core chlorophytes</taxon>
        <taxon>Chlorophyceae</taxon>
        <taxon>CS clade</taxon>
        <taxon>Chlamydomonadales</taxon>
        <taxon>Chlamydomonadaceae</taxon>
        <taxon>Chlamydomonas</taxon>
    </lineage>
</organism>
<sequence>MQAVLENDDLLAMVLALAGAWKPESSAEMQQCITSWSVCRAWRACLLRRHDTVAHILLSVHQPEEALLRAASCPISHIVDSHALVRYLLCCHPGHDHGGIFNSQVLVRAISAGNEDIARTLLEHASSEPAPDSLDDSAFFAAAQFGRPSTLQLLLKQDLGKAPQRNHQRGSALVMAAGAGHASVVRLLLEWPYNAPRADCQGGWALVAAARGDCLEGEALIAAAGAGHLEVVRMLLEWPIRAPPPDCQGRRALLAASNQGHAHTLRLLEACLNNSSWGGGQGKALSRTENSVGSAGTKTEKKTGFFKPIMFDALACFGFSLAT</sequence>